<dbReference type="InterPro" id="IPR000028">
    <property type="entry name" value="Chloroperoxidase"/>
</dbReference>
<reference evidence="10" key="1">
    <citation type="submission" date="2023-03" db="EMBL/GenBank/DDBJ databases">
        <title>Massive genome expansion in bonnet fungi (Mycena s.s.) driven by repeated elements and novel gene families across ecological guilds.</title>
        <authorList>
            <consortium name="Lawrence Berkeley National Laboratory"/>
            <person name="Harder C.B."/>
            <person name="Miyauchi S."/>
            <person name="Viragh M."/>
            <person name="Kuo A."/>
            <person name="Thoen E."/>
            <person name="Andreopoulos B."/>
            <person name="Lu D."/>
            <person name="Skrede I."/>
            <person name="Drula E."/>
            <person name="Henrissat B."/>
            <person name="Morin E."/>
            <person name="Kohler A."/>
            <person name="Barry K."/>
            <person name="LaButti K."/>
            <person name="Morin E."/>
            <person name="Salamov A."/>
            <person name="Lipzen A."/>
            <person name="Mereny Z."/>
            <person name="Hegedus B."/>
            <person name="Baldrian P."/>
            <person name="Stursova M."/>
            <person name="Weitz H."/>
            <person name="Taylor A."/>
            <person name="Grigoriev I.V."/>
            <person name="Nagy L.G."/>
            <person name="Martin F."/>
            <person name="Kauserud H."/>
        </authorList>
    </citation>
    <scope>NUCLEOTIDE SEQUENCE</scope>
    <source>
        <strain evidence="10">CBHHK002</strain>
    </source>
</reference>
<organism evidence="10 11">
    <name type="scientific">Mycena albidolilacea</name>
    <dbReference type="NCBI Taxonomy" id="1033008"/>
    <lineage>
        <taxon>Eukaryota</taxon>
        <taxon>Fungi</taxon>
        <taxon>Dikarya</taxon>
        <taxon>Basidiomycota</taxon>
        <taxon>Agaricomycotina</taxon>
        <taxon>Agaricomycetes</taxon>
        <taxon>Agaricomycetidae</taxon>
        <taxon>Agaricales</taxon>
        <taxon>Marasmiineae</taxon>
        <taxon>Mycenaceae</taxon>
        <taxon>Mycena</taxon>
    </lineage>
</organism>
<evidence type="ECO:0000256" key="7">
    <source>
        <dbReference type="ARBA" id="ARBA00025795"/>
    </source>
</evidence>
<evidence type="ECO:0000256" key="4">
    <source>
        <dbReference type="ARBA" id="ARBA00022723"/>
    </source>
</evidence>
<dbReference type="PROSITE" id="PS51405">
    <property type="entry name" value="HEME_HALOPEROXIDASE"/>
    <property type="match status" value="1"/>
</dbReference>
<evidence type="ECO:0000256" key="2">
    <source>
        <dbReference type="ARBA" id="ARBA00022559"/>
    </source>
</evidence>
<gene>
    <name evidence="10" type="ORF">DFH08DRAFT_702041</name>
</gene>
<evidence type="ECO:0000256" key="8">
    <source>
        <dbReference type="SAM" id="MobiDB-lite"/>
    </source>
</evidence>
<dbReference type="SUPFAM" id="SSF47571">
    <property type="entry name" value="Cloroperoxidase"/>
    <property type="match status" value="1"/>
</dbReference>
<feature type="domain" description="Heme haloperoxidase family profile" evidence="9">
    <location>
        <begin position="48"/>
        <end position="259"/>
    </location>
</feature>
<comment type="similarity">
    <text evidence="7">Belongs to the chloroperoxidase family.</text>
</comment>
<keyword evidence="2" id="KW-0575">Peroxidase</keyword>
<sequence length="276" mass="30961">MLLAYFPRFLQNICIFTYDFFLTLFNLVAPKRRVGSVTPHGSPGAGGKWPKFIPPKEGDKRSPCPALNALANHGILPRDGQNIKFADLDRHVRNTYNFAPTFPTFTALFVAQYLNKNYNTDTCDLAEIGLHNTGIEHDASLLRQDVKFDPDQGVPYLPFIDELLASASGKDANGNRLLTVADLSRYSAKRRAEARATNPDFVLDKQHKAFGSSNCSGLLTIFGGRVADLELILKEERFPDGWESRVLSRMGMTFMKLNLTVFKLERGIKEEDYTHA</sequence>
<dbReference type="PANTHER" id="PTHR33577:SF18">
    <property type="entry name" value="HEME HALOPEROXIDASE FAMILY PROFILE DOMAIN-CONTAINING PROTEIN"/>
    <property type="match status" value="1"/>
</dbReference>
<protein>
    <submittedName>
        <fullName evidence="10">Chloroperoxidase</fullName>
    </submittedName>
</protein>
<evidence type="ECO:0000256" key="3">
    <source>
        <dbReference type="ARBA" id="ARBA00022617"/>
    </source>
</evidence>
<keyword evidence="6" id="KW-0408">Iron</keyword>
<dbReference type="GO" id="GO:0046872">
    <property type="term" value="F:metal ion binding"/>
    <property type="evidence" value="ECO:0007669"/>
    <property type="project" value="UniProtKB-KW"/>
</dbReference>
<proteinExistence type="inferred from homology"/>
<dbReference type="PANTHER" id="PTHR33577">
    <property type="entry name" value="STERIGMATOCYSTIN BIOSYNTHESIS PEROXIDASE STCC-RELATED"/>
    <property type="match status" value="1"/>
</dbReference>
<dbReference type="EMBL" id="JARIHO010000022">
    <property type="protein sequence ID" value="KAJ7343848.1"/>
    <property type="molecule type" value="Genomic_DNA"/>
</dbReference>
<dbReference type="AlphaFoldDB" id="A0AAD6ZZ45"/>
<comment type="caution">
    <text evidence="10">The sequence shown here is derived from an EMBL/GenBank/DDBJ whole genome shotgun (WGS) entry which is preliminary data.</text>
</comment>
<dbReference type="Pfam" id="PF01328">
    <property type="entry name" value="Peroxidase_2"/>
    <property type="match status" value="1"/>
</dbReference>
<keyword evidence="11" id="KW-1185">Reference proteome</keyword>
<dbReference type="InterPro" id="IPR036851">
    <property type="entry name" value="Chloroperoxidase-like_sf"/>
</dbReference>
<name>A0AAD6ZZ45_9AGAR</name>
<comment type="cofactor">
    <cofactor evidence="1">
        <name>heme b</name>
        <dbReference type="ChEBI" id="CHEBI:60344"/>
    </cofactor>
</comment>
<dbReference type="Gene3D" id="1.10.489.10">
    <property type="entry name" value="Chloroperoxidase-like"/>
    <property type="match status" value="1"/>
</dbReference>
<evidence type="ECO:0000256" key="6">
    <source>
        <dbReference type="ARBA" id="ARBA00023004"/>
    </source>
</evidence>
<keyword evidence="3" id="KW-0349">Heme</keyword>
<dbReference type="Proteomes" id="UP001218218">
    <property type="component" value="Unassembled WGS sequence"/>
</dbReference>
<feature type="region of interest" description="Disordered" evidence="8">
    <location>
        <begin position="36"/>
        <end position="61"/>
    </location>
</feature>
<keyword evidence="4" id="KW-0479">Metal-binding</keyword>
<evidence type="ECO:0000259" key="9">
    <source>
        <dbReference type="PROSITE" id="PS51405"/>
    </source>
</evidence>
<evidence type="ECO:0000256" key="1">
    <source>
        <dbReference type="ARBA" id="ARBA00001970"/>
    </source>
</evidence>
<evidence type="ECO:0000313" key="10">
    <source>
        <dbReference type="EMBL" id="KAJ7343848.1"/>
    </source>
</evidence>
<keyword evidence="5" id="KW-0560">Oxidoreductase</keyword>
<evidence type="ECO:0000256" key="5">
    <source>
        <dbReference type="ARBA" id="ARBA00023002"/>
    </source>
</evidence>
<evidence type="ECO:0000313" key="11">
    <source>
        <dbReference type="Proteomes" id="UP001218218"/>
    </source>
</evidence>
<dbReference type="GO" id="GO:0004601">
    <property type="term" value="F:peroxidase activity"/>
    <property type="evidence" value="ECO:0007669"/>
    <property type="project" value="UniProtKB-KW"/>
</dbReference>
<accession>A0AAD6ZZ45</accession>